<evidence type="ECO:0000313" key="4">
    <source>
        <dbReference type="Proteomes" id="UP001303046"/>
    </source>
</evidence>
<reference evidence="3 4" key="1">
    <citation type="submission" date="2023-08" db="EMBL/GenBank/DDBJ databases">
        <title>A Necator americanus chromosomal reference genome.</title>
        <authorList>
            <person name="Ilik V."/>
            <person name="Petrzelkova K.J."/>
            <person name="Pardy F."/>
            <person name="Fuh T."/>
            <person name="Niatou-Singa F.S."/>
            <person name="Gouil Q."/>
            <person name="Baker L."/>
            <person name="Ritchie M.E."/>
            <person name="Jex A.R."/>
            <person name="Gazzola D."/>
            <person name="Li H."/>
            <person name="Toshio Fujiwara R."/>
            <person name="Zhan B."/>
            <person name="Aroian R.V."/>
            <person name="Pafco B."/>
            <person name="Schwarz E.M."/>
        </authorList>
    </citation>
    <scope>NUCLEOTIDE SEQUENCE [LARGE SCALE GENOMIC DNA]</scope>
    <source>
        <strain evidence="3 4">Aroian</strain>
        <tissue evidence="3">Whole animal</tissue>
    </source>
</reference>
<dbReference type="EMBL" id="JAVFWL010000002">
    <property type="protein sequence ID" value="KAK6735472.1"/>
    <property type="molecule type" value="Genomic_DNA"/>
</dbReference>
<dbReference type="InterPro" id="IPR029021">
    <property type="entry name" value="Prot-tyrosine_phosphatase-like"/>
</dbReference>
<feature type="region of interest" description="Disordered" evidence="1">
    <location>
        <begin position="1"/>
        <end position="67"/>
    </location>
</feature>
<name>A0ABR1CAG3_NECAM</name>
<dbReference type="InterPro" id="IPR000242">
    <property type="entry name" value="PTP_cat"/>
</dbReference>
<dbReference type="PRINTS" id="PR00700">
    <property type="entry name" value="PRTYPHPHTASE"/>
</dbReference>
<keyword evidence="4" id="KW-1185">Reference proteome</keyword>
<comment type="caution">
    <text evidence="3">The sequence shown here is derived from an EMBL/GenBank/DDBJ whole genome shotgun (WGS) entry which is preliminary data.</text>
</comment>
<feature type="domain" description="Tyrosine-protein phosphatase" evidence="2">
    <location>
        <begin position="185"/>
        <end position="370"/>
    </location>
</feature>
<sequence length="376" mass="42883">MFKSLRNCIPYYEYTKPSEKSDETPKKLIRRKKKDDEGMAQETDQSTKRRKRKGDKTKDVTREMTKDTTTVKPCTAYVATQYREMAGMPPANLPPATPLQPEQNRQFLPGDVPLPPPPFSIPKLPLPTPRPAPFSAAAHGQTLQQALSDQSQEKQAPQVAQVAASGMKMVQKWVQRALDTGVEALRMEYRGLARYTLPEMTVDAFRANHEFGRNRYQDVPCQDQHRVVLKWHCASTDYIHANFVGTPVSARRFILTQGPLDGTINEFWQMVLQEEAETIIMLCNCIETGKNKCSPYWPDKIGETRLFNGGEVYNLQTRVLSPEEVTVIVCILNVKFSRADGSMDSKEIRHYQWQDWPDRGVPPCRLTSMVCKWLTS</sequence>
<feature type="compositionally biased region" description="Polar residues" evidence="1">
    <location>
        <begin position="141"/>
        <end position="153"/>
    </location>
</feature>
<dbReference type="Gene3D" id="3.90.190.10">
    <property type="entry name" value="Protein tyrosine phosphatase superfamily"/>
    <property type="match status" value="1"/>
</dbReference>
<proteinExistence type="predicted"/>
<organism evidence="3 4">
    <name type="scientific">Necator americanus</name>
    <name type="common">Human hookworm</name>
    <dbReference type="NCBI Taxonomy" id="51031"/>
    <lineage>
        <taxon>Eukaryota</taxon>
        <taxon>Metazoa</taxon>
        <taxon>Ecdysozoa</taxon>
        <taxon>Nematoda</taxon>
        <taxon>Chromadorea</taxon>
        <taxon>Rhabditida</taxon>
        <taxon>Rhabditina</taxon>
        <taxon>Rhabditomorpha</taxon>
        <taxon>Strongyloidea</taxon>
        <taxon>Ancylostomatidae</taxon>
        <taxon>Bunostominae</taxon>
        <taxon>Necator</taxon>
    </lineage>
</organism>
<feature type="region of interest" description="Disordered" evidence="1">
    <location>
        <begin position="130"/>
        <end position="153"/>
    </location>
</feature>
<evidence type="ECO:0000256" key="1">
    <source>
        <dbReference type="SAM" id="MobiDB-lite"/>
    </source>
</evidence>
<dbReference type="CDD" id="cd00047">
    <property type="entry name" value="PTPc"/>
    <property type="match status" value="1"/>
</dbReference>
<dbReference type="Pfam" id="PF00102">
    <property type="entry name" value="Y_phosphatase"/>
    <property type="match status" value="1"/>
</dbReference>
<dbReference type="InterPro" id="IPR052782">
    <property type="entry name" value="Oocyte-zygote_transition_reg"/>
</dbReference>
<dbReference type="SMART" id="SM00194">
    <property type="entry name" value="PTPc"/>
    <property type="match status" value="1"/>
</dbReference>
<evidence type="ECO:0000259" key="2">
    <source>
        <dbReference type="PROSITE" id="PS50055"/>
    </source>
</evidence>
<dbReference type="PROSITE" id="PS50055">
    <property type="entry name" value="TYR_PHOSPHATASE_PTP"/>
    <property type="match status" value="1"/>
</dbReference>
<dbReference type="PANTHER" id="PTHR46163:SF8">
    <property type="entry name" value="PROTEIN-TYROSINE PHOSPHATASE"/>
    <property type="match status" value="1"/>
</dbReference>
<feature type="compositionally biased region" description="Basic and acidic residues" evidence="1">
    <location>
        <begin position="56"/>
        <end position="66"/>
    </location>
</feature>
<feature type="compositionally biased region" description="Basic and acidic residues" evidence="1">
    <location>
        <begin position="16"/>
        <end position="26"/>
    </location>
</feature>
<evidence type="ECO:0000313" key="3">
    <source>
        <dbReference type="EMBL" id="KAK6735472.1"/>
    </source>
</evidence>
<gene>
    <name evidence="3" type="primary">Necator_chrII.g6385</name>
    <name evidence="3" type="ORF">RB195_018592</name>
</gene>
<accession>A0ABR1CAG3</accession>
<dbReference type="Proteomes" id="UP001303046">
    <property type="component" value="Unassembled WGS sequence"/>
</dbReference>
<dbReference type="SUPFAM" id="SSF52799">
    <property type="entry name" value="(Phosphotyrosine protein) phosphatases II"/>
    <property type="match status" value="1"/>
</dbReference>
<dbReference type="PANTHER" id="PTHR46163">
    <property type="entry name" value="TYROSINE-PROTEIN PHOSPHATASE-RELATED"/>
    <property type="match status" value="1"/>
</dbReference>
<protein>
    <recommendedName>
        <fullName evidence="2">Tyrosine-protein phosphatase domain-containing protein</fullName>
    </recommendedName>
</protein>
<feature type="region of interest" description="Disordered" evidence="1">
    <location>
        <begin position="88"/>
        <end position="107"/>
    </location>
</feature>